<evidence type="ECO:0000256" key="2">
    <source>
        <dbReference type="ARBA" id="ARBA00022840"/>
    </source>
</evidence>
<feature type="domain" description="HTH luxR-type" evidence="3">
    <location>
        <begin position="819"/>
        <end position="882"/>
    </location>
</feature>
<name>A0ABS2KZQ2_9NOCA</name>
<dbReference type="InterPro" id="IPR016032">
    <property type="entry name" value="Sig_transdc_resp-reg_C-effctor"/>
</dbReference>
<dbReference type="InterPro" id="IPR027417">
    <property type="entry name" value="P-loop_NTPase"/>
</dbReference>
<dbReference type="Proteomes" id="UP000703038">
    <property type="component" value="Unassembled WGS sequence"/>
</dbReference>
<dbReference type="PANTHER" id="PTHR16305">
    <property type="entry name" value="TESTICULAR SOLUBLE ADENYLYL CYCLASE"/>
    <property type="match status" value="1"/>
</dbReference>
<dbReference type="InterPro" id="IPR000792">
    <property type="entry name" value="Tscrpt_reg_LuxR_C"/>
</dbReference>
<keyword evidence="5" id="KW-1185">Reference proteome</keyword>
<dbReference type="RefSeq" id="WP_204870080.1">
    <property type="nucleotide sequence ID" value="NZ_JAFBBK010000001.1"/>
</dbReference>
<gene>
    <name evidence="4" type="ORF">JOE42_004152</name>
</gene>
<dbReference type="InterPro" id="IPR041664">
    <property type="entry name" value="AAA_16"/>
</dbReference>
<keyword evidence="2" id="KW-0067">ATP-binding</keyword>
<dbReference type="InterPro" id="IPR036388">
    <property type="entry name" value="WH-like_DNA-bd_sf"/>
</dbReference>
<dbReference type="Gene3D" id="1.10.10.10">
    <property type="entry name" value="Winged helix-like DNA-binding domain superfamily/Winged helix DNA-binding domain"/>
    <property type="match status" value="1"/>
</dbReference>
<organism evidence="4 5">
    <name type="scientific">Rhodococcoides corynebacterioides</name>
    <dbReference type="NCBI Taxonomy" id="53972"/>
    <lineage>
        <taxon>Bacteria</taxon>
        <taxon>Bacillati</taxon>
        <taxon>Actinomycetota</taxon>
        <taxon>Actinomycetes</taxon>
        <taxon>Mycobacteriales</taxon>
        <taxon>Nocardiaceae</taxon>
        <taxon>Rhodococcoides</taxon>
    </lineage>
</organism>
<dbReference type="SUPFAM" id="SSF52540">
    <property type="entry name" value="P-loop containing nucleoside triphosphate hydrolases"/>
    <property type="match status" value="1"/>
</dbReference>
<reference evidence="4 5" key="1">
    <citation type="submission" date="2021-01" db="EMBL/GenBank/DDBJ databases">
        <title>Genomics of switchgrass bacterial isolates.</title>
        <authorList>
            <person name="Shade A."/>
        </authorList>
    </citation>
    <scope>NUCLEOTIDE SEQUENCE [LARGE SCALE GENOMIC DNA]</scope>
    <source>
        <strain evidence="4 5">PvP111</strain>
    </source>
</reference>
<dbReference type="Pfam" id="PF00196">
    <property type="entry name" value="GerE"/>
    <property type="match status" value="1"/>
</dbReference>
<dbReference type="CDD" id="cd06170">
    <property type="entry name" value="LuxR_C_like"/>
    <property type="match status" value="1"/>
</dbReference>
<evidence type="ECO:0000259" key="3">
    <source>
        <dbReference type="PROSITE" id="PS50043"/>
    </source>
</evidence>
<comment type="caution">
    <text evidence="4">The sequence shown here is derived from an EMBL/GenBank/DDBJ whole genome shotgun (WGS) entry which is preliminary data.</text>
</comment>
<dbReference type="GO" id="GO:0003677">
    <property type="term" value="F:DNA binding"/>
    <property type="evidence" value="ECO:0007669"/>
    <property type="project" value="UniProtKB-KW"/>
</dbReference>
<dbReference type="PRINTS" id="PR00038">
    <property type="entry name" value="HTHLUXR"/>
</dbReference>
<keyword evidence="1" id="KW-0547">Nucleotide-binding</keyword>
<proteinExistence type="predicted"/>
<dbReference type="EMBL" id="JAFBBK010000001">
    <property type="protein sequence ID" value="MBM7417419.1"/>
    <property type="molecule type" value="Genomic_DNA"/>
</dbReference>
<dbReference type="Pfam" id="PF13191">
    <property type="entry name" value="AAA_16"/>
    <property type="match status" value="1"/>
</dbReference>
<dbReference type="PANTHER" id="PTHR16305:SF35">
    <property type="entry name" value="TRANSCRIPTIONAL ACTIVATOR DOMAIN"/>
    <property type="match status" value="1"/>
</dbReference>
<sequence length="882" mass="93059">MNTDVPPSTGRETEIRQLFEIVEGVHGGVGGAVVVVGEFGSGKSTVGRSVGPRAGLRTRFVRARVGEHGTDLFARLLGTGPVTDDVDDVVAANAALDALADATRGGPVVLVVDDLDRADHSARRLLGILARRVASLPVFLVLIGWRRGESLPAGAAVLRLHPLSSGDTAATVRGCLDASVPDSVVDDIAAASGGNPLAAREMAAVLTPEEMAGHTSLPEPAVPGPAWTARWSMLAQGLSETGRAAMLVVAVGDGLPITVLDGACARLGLGGDELDVLESRRLVRVDESGRGWSRRPHRSAAFHSADAASRRAVHRALADELQDNADLVLPRALHRAAVEERTGTDAGDELESVLRTVDASPAALNGWLRAAELATEHDARVRRLVSAGLVSWVLGRPAQAEWLVTSAGVTGRDVSIAGTAAQIRGAVALSRGLPADALRILVDGAGAAARRDPRLAVDLAARVTGLAWWGGRADWAEKAANLADSIEDEAVESSGVFAALVRQAAPAGVDVMRDNFRPAIGDLTRSLRDAVNLIEPRELLFAAEIATMVGDDVGTRVFCERAIRAMRVRGRATELPFALQLQALVLAGQGRLEAARAAAGEGLSLAAHAGEETDGAFQHTVLAHLAALDGDTASCERHRRAVTGRGAEHPTASLDWAAGRSAVSMARFDDAVEILVPTVLGERRHPEVSLLATPDLVEAAVAVGKPDLAERALERFARWCDAGSSWGGAVQLRLTALAAGDSEELFDNACRATGLAQRPFESARTRLAYGEYLRGKRRRVEAREHLHAALGVFESLELPAWIDRTRSVLRASGEGRTHDIPVADVLTPQELDIARMVSRGRSNRDVAGALHLSSRTVEYHLSKVYVKLGLDSRDQLAGALAD</sequence>
<protein>
    <submittedName>
        <fullName evidence="4">DNA-binding CsgD family transcriptional regulator</fullName>
    </submittedName>
</protein>
<evidence type="ECO:0000256" key="1">
    <source>
        <dbReference type="ARBA" id="ARBA00022741"/>
    </source>
</evidence>
<evidence type="ECO:0000313" key="5">
    <source>
        <dbReference type="Proteomes" id="UP000703038"/>
    </source>
</evidence>
<dbReference type="SUPFAM" id="SSF46894">
    <property type="entry name" value="C-terminal effector domain of the bipartite response regulators"/>
    <property type="match status" value="1"/>
</dbReference>
<keyword evidence="4" id="KW-0238">DNA-binding</keyword>
<evidence type="ECO:0000313" key="4">
    <source>
        <dbReference type="EMBL" id="MBM7417419.1"/>
    </source>
</evidence>
<dbReference type="PROSITE" id="PS50043">
    <property type="entry name" value="HTH_LUXR_2"/>
    <property type="match status" value="1"/>
</dbReference>
<accession>A0ABS2KZQ2</accession>
<dbReference type="SMART" id="SM00421">
    <property type="entry name" value="HTH_LUXR"/>
    <property type="match status" value="1"/>
</dbReference>